<dbReference type="GO" id="GO:0009423">
    <property type="term" value="P:chorismate biosynthetic process"/>
    <property type="evidence" value="ECO:0007669"/>
    <property type="project" value="UniProtKB-UniRule"/>
</dbReference>
<keyword evidence="5 11" id="KW-0285">Flavoprotein</keyword>
<evidence type="ECO:0000256" key="5">
    <source>
        <dbReference type="ARBA" id="ARBA00022630"/>
    </source>
</evidence>
<evidence type="ECO:0000256" key="13">
    <source>
        <dbReference type="SAM" id="MobiDB-lite"/>
    </source>
</evidence>
<keyword evidence="9 11" id="KW-0057">Aromatic amino acid biosynthesis</keyword>
<evidence type="ECO:0000256" key="12">
    <source>
        <dbReference type="RuleBase" id="RU000605"/>
    </source>
</evidence>
<dbReference type="GO" id="GO:0010181">
    <property type="term" value="F:FMN binding"/>
    <property type="evidence" value="ECO:0007669"/>
    <property type="project" value="TreeGrafter"/>
</dbReference>
<dbReference type="Proteomes" id="UP000824192">
    <property type="component" value="Unassembled WGS sequence"/>
</dbReference>
<feature type="binding site" evidence="11">
    <location>
        <position position="39"/>
    </location>
    <ligand>
        <name>NADP(+)</name>
        <dbReference type="ChEBI" id="CHEBI:58349"/>
    </ligand>
</feature>
<dbReference type="AlphaFoldDB" id="A0A9D1UP40"/>
<evidence type="ECO:0000256" key="6">
    <source>
        <dbReference type="ARBA" id="ARBA00022643"/>
    </source>
</evidence>
<comment type="similarity">
    <text evidence="2 11 12">Belongs to the chorismate synthase family.</text>
</comment>
<name>A0A9D1UP40_9FIRM</name>
<dbReference type="PROSITE" id="PS00788">
    <property type="entry name" value="CHORISMATE_SYNTHASE_2"/>
    <property type="match status" value="1"/>
</dbReference>
<reference evidence="14" key="2">
    <citation type="submission" date="2021-04" db="EMBL/GenBank/DDBJ databases">
        <authorList>
            <person name="Gilroy R."/>
        </authorList>
    </citation>
    <scope>NUCLEOTIDE SEQUENCE</scope>
    <source>
        <strain evidence="14">ChiGjej6B6-1540</strain>
    </source>
</reference>
<dbReference type="InterPro" id="IPR020541">
    <property type="entry name" value="Chorismate_synthase_CS"/>
</dbReference>
<comment type="pathway">
    <text evidence="1 11 12">Metabolic intermediate biosynthesis; chorismate biosynthesis; chorismate from D-erythrose 4-phosphate and phosphoenolpyruvate: step 7/7.</text>
</comment>
<keyword evidence="8 11" id="KW-0521">NADP</keyword>
<keyword evidence="7 11" id="KW-0274">FAD</keyword>
<dbReference type="GO" id="GO:0009073">
    <property type="term" value="P:aromatic amino acid family biosynthetic process"/>
    <property type="evidence" value="ECO:0007669"/>
    <property type="project" value="UniProtKB-KW"/>
</dbReference>
<dbReference type="PIRSF" id="PIRSF001456">
    <property type="entry name" value="Chorismate_synth"/>
    <property type="match status" value="1"/>
</dbReference>
<dbReference type="NCBIfam" id="TIGR00033">
    <property type="entry name" value="aroC"/>
    <property type="match status" value="1"/>
</dbReference>
<comment type="function">
    <text evidence="11">Catalyzes the anti-1,4-elimination of the C-3 phosphate and the C-6 proR hydrogen from 5-enolpyruvylshikimate-3-phosphate (EPSP) to yield chorismate, which is the branch point compound that serves as the starting substrate for the three terminal pathways of aromatic amino acid biosynthesis. This reaction introduces a second double bond into the aromatic ring system.</text>
</comment>
<sequence length="347" mass="36117">MRHIIFGESHGPVIGVTVEGVPAGLELDLEQVQKELDRRRPGKDPTATARKESDTVEVLSGLFEGKTTGAPLTMIIRNSDQHSGDYDALRYTPRPSHGDYAGFIKSKGCQDHRGGGHFSGRLTAPLVAAGAVAKQILARKGVTVGAHISSIYGICDASLEDTAELAGVAEKAFPVLDDAKGEEMGQAILEAKEELDSVGGAIECAVTGLPAGLGAPDFGCNVEGIFSQYLFAVPAVKGVDFGAGVAFSLMRGSEANDPFVVEDGKVVTKTNHAGGINGGITNGMPVTFEVTIRPTPSIALPQESVDLRTGEEIEIEIKGRHDPCIVPRAVPVIEAAAALAACAVLGI</sequence>
<accession>A0A9D1UP40</accession>
<dbReference type="EMBL" id="DXGA01000170">
    <property type="protein sequence ID" value="HIW94468.1"/>
    <property type="molecule type" value="Genomic_DNA"/>
</dbReference>
<evidence type="ECO:0000256" key="8">
    <source>
        <dbReference type="ARBA" id="ARBA00022857"/>
    </source>
</evidence>
<comment type="cofactor">
    <cofactor evidence="11 12">
        <name>FMNH2</name>
        <dbReference type="ChEBI" id="CHEBI:57618"/>
    </cofactor>
    <text evidence="11 12">Reduced FMN (FMNH(2)).</text>
</comment>
<evidence type="ECO:0000256" key="1">
    <source>
        <dbReference type="ARBA" id="ARBA00005044"/>
    </source>
</evidence>
<dbReference type="PANTHER" id="PTHR21085:SF0">
    <property type="entry name" value="CHORISMATE SYNTHASE"/>
    <property type="match status" value="1"/>
</dbReference>
<evidence type="ECO:0000313" key="14">
    <source>
        <dbReference type="EMBL" id="HIW94468.1"/>
    </source>
</evidence>
<proteinExistence type="inferred from homology"/>
<evidence type="ECO:0000313" key="15">
    <source>
        <dbReference type="Proteomes" id="UP000824192"/>
    </source>
</evidence>
<organism evidence="14 15">
    <name type="scientific">Candidatus Flavonifractor merdipullorum</name>
    <dbReference type="NCBI Taxonomy" id="2838590"/>
    <lineage>
        <taxon>Bacteria</taxon>
        <taxon>Bacillati</taxon>
        <taxon>Bacillota</taxon>
        <taxon>Clostridia</taxon>
        <taxon>Eubacteriales</taxon>
        <taxon>Oscillospiraceae</taxon>
        <taxon>Flavonifractor</taxon>
    </lineage>
</organism>
<evidence type="ECO:0000256" key="2">
    <source>
        <dbReference type="ARBA" id="ARBA00008014"/>
    </source>
</evidence>
<dbReference type="Gene3D" id="3.60.150.10">
    <property type="entry name" value="Chorismate synthase AroC"/>
    <property type="match status" value="1"/>
</dbReference>
<protein>
    <recommendedName>
        <fullName evidence="3 11">Chorismate synthase</fullName>
        <shortName evidence="11">CS</shortName>
        <ecNumber evidence="3 11">4.2.3.5</ecNumber>
    </recommendedName>
    <alternativeName>
        <fullName evidence="11">5-enolpyruvylshikimate-3-phosphate phospholyase</fullName>
    </alternativeName>
</protein>
<dbReference type="GO" id="GO:0008652">
    <property type="term" value="P:amino acid biosynthetic process"/>
    <property type="evidence" value="ECO:0007669"/>
    <property type="project" value="UniProtKB-KW"/>
</dbReference>
<dbReference type="EC" id="4.2.3.5" evidence="3 11"/>
<comment type="caution">
    <text evidence="11">Lacks conserved residue(s) required for the propagation of feature annotation.</text>
</comment>
<comment type="catalytic activity">
    <reaction evidence="11 12">
        <text>5-O-(1-carboxyvinyl)-3-phosphoshikimate = chorismate + phosphate</text>
        <dbReference type="Rhea" id="RHEA:21020"/>
        <dbReference type="ChEBI" id="CHEBI:29748"/>
        <dbReference type="ChEBI" id="CHEBI:43474"/>
        <dbReference type="ChEBI" id="CHEBI:57701"/>
        <dbReference type="EC" id="4.2.3.5"/>
    </reaction>
</comment>
<dbReference type="GO" id="GO:0004107">
    <property type="term" value="F:chorismate synthase activity"/>
    <property type="evidence" value="ECO:0007669"/>
    <property type="project" value="UniProtKB-UniRule"/>
</dbReference>
<evidence type="ECO:0000256" key="7">
    <source>
        <dbReference type="ARBA" id="ARBA00022827"/>
    </source>
</evidence>
<dbReference type="HAMAP" id="MF_00300">
    <property type="entry name" value="Chorismate_synth"/>
    <property type="match status" value="1"/>
</dbReference>
<feature type="binding site" evidence="11">
    <location>
        <position position="320"/>
    </location>
    <ligand>
        <name>FMN</name>
        <dbReference type="ChEBI" id="CHEBI:58210"/>
    </ligand>
</feature>
<keyword evidence="10 11" id="KW-0456">Lyase</keyword>
<dbReference type="GO" id="GO:0005829">
    <property type="term" value="C:cytosol"/>
    <property type="evidence" value="ECO:0007669"/>
    <property type="project" value="TreeGrafter"/>
</dbReference>
<dbReference type="CDD" id="cd07304">
    <property type="entry name" value="Chorismate_synthase"/>
    <property type="match status" value="1"/>
</dbReference>
<feature type="binding site" evidence="11">
    <location>
        <position position="278"/>
    </location>
    <ligand>
        <name>FMN</name>
        <dbReference type="ChEBI" id="CHEBI:58210"/>
    </ligand>
</feature>
<evidence type="ECO:0000256" key="9">
    <source>
        <dbReference type="ARBA" id="ARBA00023141"/>
    </source>
</evidence>
<dbReference type="NCBIfam" id="NF003793">
    <property type="entry name" value="PRK05382.1"/>
    <property type="match status" value="1"/>
</dbReference>
<dbReference type="PROSITE" id="PS00787">
    <property type="entry name" value="CHORISMATE_SYNTHASE_1"/>
    <property type="match status" value="1"/>
</dbReference>
<dbReference type="PANTHER" id="PTHR21085">
    <property type="entry name" value="CHORISMATE SYNTHASE"/>
    <property type="match status" value="1"/>
</dbReference>
<comment type="subunit">
    <text evidence="11">Homotetramer.</text>
</comment>
<dbReference type="Pfam" id="PF01264">
    <property type="entry name" value="Chorismate_synt"/>
    <property type="match status" value="1"/>
</dbReference>
<comment type="caution">
    <text evidence="14">The sequence shown here is derived from an EMBL/GenBank/DDBJ whole genome shotgun (WGS) entry which is preliminary data.</text>
</comment>
<feature type="region of interest" description="Disordered" evidence="13">
    <location>
        <begin position="34"/>
        <end position="54"/>
    </location>
</feature>
<reference evidence="14" key="1">
    <citation type="journal article" date="2021" name="PeerJ">
        <title>Extensive microbial diversity within the chicken gut microbiome revealed by metagenomics and culture.</title>
        <authorList>
            <person name="Gilroy R."/>
            <person name="Ravi A."/>
            <person name="Getino M."/>
            <person name="Pursley I."/>
            <person name="Horton D.L."/>
            <person name="Alikhan N.F."/>
            <person name="Baker D."/>
            <person name="Gharbi K."/>
            <person name="Hall N."/>
            <person name="Watson M."/>
            <person name="Adriaenssens E.M."/>
            <person name="Foster-Nyarko E."/>
            <person name="Jarju S."/>
            <person name="Secka A."/>
            <person name="Antonio M."/>
            <person name="Oren A."/>
            <person name="Chaudhuri R.R."/>
            <person name="La Ragione R."/>
            <person name="Hildebrand F."/>
            <person name="Pallen M.J."/>
        </authorList>
    </citation>
    <scope>NUCLEOTIDE SEQUENCE</scope>
    <source>
        <strain evidence="14">ChiGjej6B6-1540</strain>
    </source>
</reference>
<keyword evidence="4 11" id="KW-0028">Amino-acid biosynthesis</keyword>
<evidence type="ECO:0000256" key="4">
    <source>
        <dbReference type="ARBA" id="ARBA00022605"/>
    </source>
</evidence>
<feature type="binding site" evidence="11">
    <location>
        <begin position="117"/>
        <end position="119"/>
    </location>
    <ligand>
        <name>FMN</name>
        <dbReference type="ChEBI" id="CHEBI:58210"/>
    </ligand>
</feature>
<dbReference type="InterPro" id="IPR000453">
    <property type="entry name" value="Chorismate_synth"/>
</dbReference>
<dbReference type="PROSITE" id="PS00789">
    <property type="entry name" value="CHORISMATE_SYNTHASE_3"/>
    <property type="match status" value="1"/>
</dbReference>
<evidence type="ECO:0000256" key="10">
    <source>
        <dbReference type="ARBA" id="ARBA00023239"/>
    </source>
</evidence>
<gene>
    <name evidence="11 14" type="primary">aroC</name>
    <name evidence="14" type="ORF">H9868_08010</name>
</gene>
<dbReference type="InterPro" id="IPR035904">
    <property type="entry name" value="Chorismate_synth_AroC_sf"/>
</dbReference>
<evidence type="ECO:0000256" key="3">
    <source>
        <dbReference type="ARBA" id="ARBA00013036"/>
    </source>
</evidence>
<evidence type="ECO:0000256" key="11">
    <source>
        <dbReference type="HAMAP-Rule" id="MF_00300"/>
    </source>
</evidence>
<keyword evidence="6 11" id="KW-0288">FMN</keyword>
<dbReference type="SUPFAM" id="SSF103263">
    <property type="entry name" value="Chorismate synthase, AroC"/>
    <property type="match status" value="1"/>
</dbReference>